<dbReference type="AlphaFoldDB" id="A0AAF0F226"/>
<feature type="compositionally biased region" description="Basic and acidic residues" evidence="1">
    <location>
        <begin position="186"/>
        <end position="196"/>
    </location>
</feature>
<protein>
    <submittedName>
        <fullName evidence="2">Uncharacterized protein</fullName>
    </submittedName>
</protein>
<proteinExistence type="predicted"/>
<feature type="region of interest" description="Disordered" evidence="1">
    <location>
        <begin position="1"/>
        <end position="57"/>
    </location>
</feature>
<evidence type="ECO:0000313" key="2">
    <source>
        <dbReference type="EMBL" id="WFD36967.1"/>
    </source>
</evidence>
<accession>A0AAF0F226</accession>
<organism evidence="2 3">
    <name type="scientific">Malassezia cuniculi</name>
    <dbReference type="NCBI Taxonomy" id="948313"/>
    <lineage>
        <taxon>Eukaryota</taxon>
        <taxon>Fungi</taxon>
        <taxon>Dikarya</taxon>
        <taxon>Basidiomycota</taxon>
        <taxon>Ustilaginomycotina</taxon>
        <taxon>Malasseziomycetes</taxon>
        <taxon>Malasseziales</taxon>
        <taxon>Malasseziaceae</taxon>
        <taxon>Malassezia</taxon>
    </lineage>
</organism>
<keyword evidence="3" id="KW-1185">Reference proteome</keyword>
<feature type="region of interest" description="Disordered" evidence="1">
    <location>
        <begin position="186"/>
        <end position="211"/>
    </location>
</feature>
<sequence>MSGVHAPLHTLWAFQAQASTRERRRRRTPGVPADDSSDDEADASDADADALLPGVSNGPSVAVGHDAAVLATQAEDRRWLRATNVVARAGSTQTTAEQRTRQRIRHEARRAARAEHLPWRGKCAQEARILRVINGIPPMGSWADADQLSDWEEALETAKIERVRFGEKDIVQIGRRRTLIEEELSHEEAELQRGDAPEASFPSDTFSLGEPSREAWGALDSDSSYVARRASLPQRWVPRGAVEALDAARTQDLDLDADIDDLDD</sequence>
<dbReference type="Proteomes" id="UP001219933">
    <property type="component" value="Chromosome 6"/>
</dbReference>
<name>A0AAF0F226_9BASI</name>
<reference evidence="2" key="1">
    <citation type="submission" date="2023-03" db="EMBL/GenBank/DDBJ databases">
        <title>Mating type loci evolution in Malassezia.</title>
        <authorList>
            <person name="Coelho M.A."/>
        </authorList>
    </citation>
    <scope>NUCLEOTIDE SEQUENCE</scope>
    <source>
        <strain evidence="2">CBS 11721</strain>
    </source>
</reference>
<dbReference type="EMBL" id="CP119882">
    <property type="protein sequence ID" value="WFD36967.1"/>
    <property type="molecule type" value="Genomic_DNA"/>
</dbReference>
<evidence type="ECO:0000256" key="1">
    <source>
        <dbReference type="SAM" id="MobiDB-lite"/>
    </source>
</evidence>
<feature type="compositionally biased region" description="Acidic residues" evidence="1">
    <location>
        <begin position="35"/>
        <end position="48"/>
    </location>
</feature>
<evidence type="ECO:0000313" key="3">
    <source>
        <dbReference type="Proteomes" id="UP001219933"/>
    </source>
</evidence>
<gene>
    <name evidence="2" type="ORF">MCUN1_003859</name>
</gene>